<dbReference type="InterPro" id="IPR036271">
    <property type="entry name" value="Tet_transcr_reg_TetR-rel_C_sf"/>
</dbReference>
<dbReference type="Proteomes" id="UP000268094">
    <property type="component" value="Unassembled WGS sequence"/>
</dbReference>
<evidence type="ECO:0000256" key="1">
    <source>
        <dbReference type="ARBA" id="ARBA00002856"/>
    </source>
</evidence>
<dbReference type="PRINTS" id="PR00400">
    <property type="entry name" value="TETREPRESSOR"/>
</dbReference>
<evidence type="ECO:0000256" key="5">
    <source>
        <dbReference type="ARBA" id="ARBA00023163"/>
    </source>
</evidence>
<dbReference type="EMBL" id="RAVZ01000275">
    <property type="protein sequence ID" value="RKG77866.1"/>
    <property type="molecule type" value="Genomic_DNA"/>
</dbReference>
<dbReference type="GO" id="GO:0000976">
    <property type="term" value="F:transcription cis-regulatory region binding"/>
    <property type="evidence" value="ECO:0007669"/>
    <property type="project" value="TreeGrafter"/>
</dbReference>
<comment type="caution">
    <text evidence="8">The sequence shown here is derived from an EMBL/GenBank/DDBJ whole genome shotgun (WGS) entry which is preliminary data.</text>
</comment>
<evidence type="ECO:0000256" key="6">
    <source>
        <dbReference type="PROSITE-ProRule" id="PRU00335"/>
    </source>
</evidence>
<dbReference type="AlphaFoldDB" id="A0A3A8I524"/>
<dbReference type="GO" id="GO:0045892">
    <property type="term" value="P:negative regulation of DNA-templated transcription"/>
    <property type="evidence" value="ECO:0007669"/>
    <property type="project" value="InterPro"/>
</dbReference>
<dbReference type="GO" id="GO:0046677">
    <property type="term" value="P:response to antibiotic"/>
    <property type="evidence" value="ECO:0007669"/>
    <property type="project" value="InterPro"/>
</dbReference>
<evidence type="ECO:0000256" key="4">
    <source>
        <dbReference type="ARBA" id="ARBA00023125"/>
    </source>
</evidence>
<sequence length="209" mass="22846">MRIQREQVVVAAWALLDEGGLEGLTMRVLAKALSIQAPSLYWHFPGKQALLDAMADTLLQDVARTLTADSPWETVVRTVAGDLRRAFLQHRDGARVYAGTFVVSEHTLRVSDTVIGSLGRAGLGPRDAGWATFTVLDYVLGFTIEEQGFTAQASETTERARALRDLASASYPHAAGALDAILDRDFDRRFDFGLDLLVAGIRTRMPASK</sequence>
<dbReference type="InterPro" id="IPR050109">
    <property type="entry name" value="HTH-type_TetR-like_transc_reg"/>
</dbReference>
<feature type="domain" description="HTH tetR-type" evidence="7">
    <location>
        <begin position="2"/>
        <end position="62"/>
    </location>
</feature>
<accession>A0A3A8I524</accession>
<keyword evidence="2" id="KW-0678">Repressor</keyword>
<dbReference type="Pfam" id="PF02909">
    <property type="entry name" value="TetR_C_1"/>
    <property type="match status" value="1"/>
</dbReference>
<reference evidence="9" key="1">
    <citation type="submission" date="2018-09" db="EMBL/GenBank/DDBJ databases">
        <authorList>
            <person name="Livingstone P.G."/>
            <person name="Whitworth D.E."/>
        </authorList>
    </citation>
    <scope>NUCLEOTIDE SEQUENCE [LARGE SCALE GENOMIC DNA]</scope>
    <source>
        <strain evidence="9">CA054A</strain>
    </source>
</reference>
<dbReference type="SUPFAM" id="SSF46689">
    <property type="entry name" value="Homeodomain-like"/>
    <property type="match status" value="1"/>
</dbReference>
<evidence type="ECO:0000256" key="3">
    <source>
        <dbReference type="ARBA" id="ARBA00023015"/>
    </source>
</evidence>
<organism evidence="8 9">
    <name type="scientific">Corallococcus terminator</name>
    <dbReference type="NCBI Taxonomy" id="2316733"/>
    <lineage>
        <taxon>Bacteria</taxon>
        <taxon>Pseudomonadati</taxon>
        <taxon>Myxococcota</taxon>
        <taxon>Myxococcia</taxon>
        <taxon>Myxococcales</taxon>
        <taxon>Cystobacterineae</taxon>
        <taxon>Myxococcaceae</taxon>
        <taxon>Corallococcus</taxon>
    </lineage>
</organism>
<dbReference type="PANTHER" id="PTHR30055">
    <property type="entry name" value="HTH-TYPE TRANSCRIPTIONAL REGULATOR RUTR"/>
    <property type="match status" value="1"/>
</dbReference>
<dbReference type="InterPro" id="IPR023772">
    <property type="entry name" value="DNA-bd_HTH_TetR-type_CS"/>
</dbReference>
<dbReference type="SUPFAM" id="SSF48498">
    <property type="entry name" value="Tetracyclin repressor-like, C-terminal domain"/>
    <property type="match status" value="1"/>
</dbReference>
<evidence type="ECO:0000313" key="8">
    <source>
        <dbReference type="EMBL" id="RKG77866.1"/>
    </source>
</evidence>
<dbReference type="OrthoDB" id="3249at2"/>
<comment type="function">
    <text evidence="1">TetR is the repressor of the tetracycline resistance element; its N-terminal region forms a helix-turn-helix structure and binds DNA. Binding of tetracycline to TetR reduces the repressor affinity for the tetracycline resistance gene (tetA) promoter operator sites.</text>
</comment>
<dbReference type="InterPro" id="IPR003012">
    <property type="entry name" value="Tet_transcr_reg_TetR"/>
</dbReference>
<dbReference type="GO" id="GO:0003700">
    <property type="term" value="F:DNA-binding transcription factor activity"/>
    <property type="evidence" value="ECO:0007669"/>
    <property type="project" value="TreeGrafter"/>
</dbReference>
<evidence type="ECO:0000259" key="7">
    <source>
        <dbReference type="PROSITE" id="PS50977"/>
    </source>
</evidence>
<dbReference type="InterPro" id="IPR004111">
    <property type="entry name" value="Repressor_TetR_C"/>
</dbReference>
<dbReference type="PROSITE" id="PS50977">
    <property type="entry name" value="HTH_TETR_2"/>
    <property type="match status" value="1"/>
</dbReference>
<dbReference type="InterPro" id="IPR001647">
    <property type="entry name" value="HTH_TetR"/>
</dbReference>
<keyword evidence="9" id="KW-1185">Reference proteome</keyword>
<keyword evidence="5" id="KW-0804">Transcription</keyword>
<keyword evidence="3" id="KW-0805">Transcription regulation</keyword>
<dbReference type="Gene3D" id="1.10.357.10">
    <property type="entry name" value="Tetracycline Repressor, domain 2"/>
    <property type="match status" value="1"/>
</dbReference>
<keyword evidence="4 6" id="KW-0238">DNA-binding</keyword>
<dbReference type="PRINTS" id="PR00455">
    <property type="entry name" value="HTHTETR"/>
</dbReference>
<protein>
    <submittedName>
        <fullName evidence="8">TetR family transcriptional regulator</fullName>
    </submittedName>
</protein>
<evidence type="ECO:0000256" key="2">
    <source>
        <dbReference type="ARBA" id="ARBA00022491"/>
    </source>
</evidence>
<feature type="DNA-binding region" description="H-T-H motif" evidence="6">
    <location>
        <begin position="25"/>
        <end position="44"/>
    </location>
</feature>
<gene>
    <name evidence="8" type="ORF">D7V88_30440</name>
</gene>
<dbReference type="InterPro" id="IPR009057">
    <property type="entry name" value="Homeodomain-like_sf"/>
</dbReference>
<dbReference type="Gene3D" id="1.10.10.60">
    <property type="entry name" value="Homeodomain-like"/>
    <property type="match status" value="1"/>
</dbReference>
<evidence type="ECO:0000313" key="9">
    <source>
        <dbReference type="Proteomes" id="UP000268094"/>
    </source>
</evidence>
<proteinExistence type="predicted"/>
<name>A0A3A8I524_9BACT</name>
<dbReference type="Pfam" id="PF00440">
    <property type="entry name" value="TetR_N"/>
    <property type="match status" value="1"/>
</dbReference>
<dbReference type="PANTHER" id="PTHR30055:SF151">
    <property type="entry name" value="TRANSCRIPTIONAL REGULATORY PROTEIN"/>
    <property type="match status" value="1"/>
</dbReference>
<dbReference type="RefSeq" id="WP_120544127.1">
    <property type="nucleotide sequence ID" value="NZ_RAVZ01000275.1"/>
</dbReference>
<dbReference type="PROSITE" id="PS01081">
    <property type="entry name" value="HTH_TETR_1"/>
    <property type="match status" value="1"/>
</dbReference>